<evidence type="ECO:0008006" key="5">
    <source>
        <dbReference type="Google" id="ProtNLM"/>
    </source>
</evidence>
<feature type="transmembrane region" description="Helical" evidence="2">
    <location>
        <begin position="647"/>
        <end position="664"/>
    </location>
</feature>
<feature type="transmembrane region" description="Helical" evidence="2">
    <location>
        <begin position="373"/>
        <end position="391"/>
    </location>
</feature>
<proteinExistence type="predicted"/>
<keyword evidence="4" id="KW-1185">Reference proteome</keyword>
<feature type="transmembrane region" description="Helical" evidence="2">
    <location>
        <begin position="168"/>
        <end position="185"/>
    </location>
</feature>
<feature type="region of interest" description="Disordered" evidence="1">
    <location>
        <begin position="86"/>
        <end position="117"/>
    </location>
</feature>
<feature type="transmembrane region" description="Helical" evidence="2">
    <location>
        <begin position="397"/>
        <end position="417"/>
    </location>
</feature>
<reference evidence="3 4" key="1">
    <citation type="submission" date="2007-06" db="EMBL/GenBank/DDBJ databases">
        <authorList>
            <person name="Shimkets L."/>
            <person name="Ferriera S."/>
            <person name="Johnson J."/>
            <person name="Kravitz S."/>
            <person name="Beeson K."/>
            <person name="Sutton G."/>
            <person name="Rogers Y.-H."/>
            <person name="Friedman R."/>
            <person name="Frazier M."/>
            <person name="Venter J.C."/>
        </authorList>
    </citation>
    <scope>NUCLEOTIDE SEQUENCE [LARGE SCALE GENOMIC DNA]</scope>
    <source>
        <strain evidence="3 4">SIR-1</strain>
    </source>
</reference>
<evidence type="ECO:0000256" key="1">
    <source>
        <dbReference type="SAM" id="MobiDB-lite"/>
    </source>
</evidence>
<dbReference type="eggNOG" id="COG5373">
    <property type="taxonomic scope" value="Bacteria"/>
</dbReference>
<dbReference type="InterPro" id="IPR019286">
    <property type="entry name" value="DUF2339_TM"/>
</dbReference>
<feature type="transmembrane region" description="Helical" evidence="2">
    <location>
        <begin position="442"/>
        <end position="463"/>
    </location>
</feature>
<dbReference type="AlphaFoldDB" id="A6GDI9"/>
<feature type="transmembrane region" description="Helical" evidence="2">
    <location>
        <begin position="218"/>
        <end position="239"/>
    </location>
</feature>
<keyword evidence="2" id="KW-0812">Transmembrane</keyword>
<organism evidence="3 4">
    <name type="scientific">Plesiocystis pacifica SIR-1</name>
    <dbReference type="NCBI Taxonomy" id="391625"/>
    <lineage>
        <taxon>Bacteria</taxon>
        <taxon>Pseudomonadati</taxon>
        <taxon>Myxococcota</taxon>
        <taxon>Polyangia</taxon>
        <taxon>Nannocystales</taxon>
        <taxon>Nannocystaceae</taxon>
        <taxon>Plesiocystis</taxon>
    </lineage>
</organism>
<evidence type="ECO:0000313" key="3">
    <source>
        <dbReference type="EMBL" id="EDM76101.1"/>
    </source>
</evidence>
<keyword evidence="2" id="KW-0472">Membrane</keyword>
<gene>
    <name evidence="3" type="ORF">PPSIR1_41504</name>
</gene>
<feature type="transmembrane region" description="Helical" evidence="2">
    <location>
        <begin position="610"/>
        <end position="627"/>
    </location>
</feature>
<dbReference type="PANTHER" id="PTHR38434">
    <property type="entry name" value="BLL2549 PROTEIN"/>
    <property type="match status" value="1"/>
</dbReference>
<comment type="caution">
    <text evidence="3">The sequence shown here is derived from an EMBL/GenBank/DDBJ whole genome shotgun (WGS) entry which is preliminary data.</text>
</comment>
<protein>
    <recommendedName>
        <fullName evidence="5">DUF2339 domain-containing protein</fullName>
    </recommendedName>
</protein>
<feature type="transmembrane region" description="Helical" evidence="2">
    <location>
        <begin position="475"/>
        <end position="492"/>
    </location>
</feature>
<feature type="transmembrane region" description="Helical" evidence="2">
    <location>
        <begin position="295"/>
        <end position="315"/>
    </location>
</feature>
<feature type="transmembrane region" description="Helical" evidence="2">
    <location>
        <begin position="709"/>
        <end position="729"/>
    </location>
</feature>
<feature type="transmembrane region" description="Helical" evidence="2">
    <location>
        <begin position="136"/>
        <end position="156"/>
    </location>
</feature>
<dbReference type="Proteomes" id="UP000005801">
    <property type="component" value="Unassembled WGS sequence"/>
</dbReference>
<dbReference type="RefSeq" id="WP_006974779.1">
    <property type="nucleotide sequence ID" value="NZ_ABCS01000073.1"/>
</dbReference>
<name>A6GDI9_9BACT</name>
<feature type="transmembrane region" description="Helical" evidence="2">
    <location>
        <begin position="327"/>
        <end position="349"/>
    </location>
</feature>
<dbReference type="PANTHER" id="PTHR38434:SF1">
    <property type="entry name" value="BLL2549 PROTEIN"/>
    <property type="match status" value="1"/>
</dbReference>
<feature type="transmembrane region" description="Helical" evidence="2">
    <location>
        <begin position="499"/>
        <end position="520"/>
    </location>
</feature>
<feature type="transmembrane region" description="Helical" evidence="2">
    <location>
        <begin position="676"/>
        <end position="697"/>
    </location>
</feature>
<feature type="transmembrane region" description="Helical" evidence="2">
    <location>
        <begin position="765"/>
        <end position="784"/>
    </location>
</feature>
<accession>A6GDI9</accession>
<feature type="transmembrane region" description="Helical" evidence="2">
    <location>
        <begin position="741"/>
        <end position="759"/>
    </location>
</feature>
<dbReference type="Pfam" id="PF10101">
    <property type="entry name" value="DUF2339"/>
    <property type="match status" value="1"/>
</dbReference>
<feature type="transmembrane region" description="Helical" evidence="2">
    <location>
        <begin position="192"/>
        <end position="212"/>
    </location>
</feature>
<evidence type="ECO:0000313" key="4">
    <source>
        <dbReference type="Proteomes" id="UP000005801"/>
    </source>
</evidence>
<sequence>MASHDDIEALDARLDAVHSWVLNLNARVDALEGTPGVPVPVAAQGTPVVAHPVVPVIAEIPVVPLVADSPEQPATEQLVRVEKTEAPVARKAAEPSEAAAPKVAKAETQPAPVQAPATQLELETGDEGRELDPMRLLAATGGAAMLVGFAFFVGYAIEQGWLSPGVRFVLATLASALLTASAWPVAKRGHGVVAGALGGAGLGAWFATWLVARHAHELVSAGQTFVALGVGAAACLVIADGLRLRLMARLATVAACATPLLVPATVDRLGELMVYQLVVVGGAMVLDQRRRWSELPTLALLSTWALGGRWLGLHVHDAGLTGADQQAPYFLVWSVALLLASAASAWRLVAADLFEGFEADGDVETQARERNHAVIRLLVAGLATWAVGAWISVDAPVMLAGGTLALAAWHGALAAMLRRQPRPMEPARSELETMSRAKTSRVFGVLAWAQAFLVAPFAHFGAFDRGDAAIDAPGVALWWLVMAGLALAVHLTGERERPWTHAGWIVVPALAALGWSLAYAPTEDSWVALTGGLAAALPLVAGLWPRESSEEGARFEEPHVALTVLGTLMWIVGAAVLVPGGVAVKLCVGALPVLAALARASTGGEIARSLATWLSFGAVVLCTGLLLEFDALTLTKSKPWGELHPLAVVVPMLAVGLGGLFVELRSDQRGPGRPEGLAIALTGAATLAAMGLVAGLAEGLGLGTDGGVGLARLGYTLCVAGAGLGLLVAGLRAEVELWRQLGLSAIVCAAVKVVAFDLATAGVLWRALSFVAIGGVLIGGAFAYSRARQRSAGAVSAR</sequence>
<feature type="compositionally biased region" description="Low complexity" evidence="1">
    <location>
        <begin position="95"/>
        <end position="107"/>
    </location>
</feature>
<dbReference type="OrthoDB" id="5422830at2"/>
<dbReference type="EMBL" id="ABCS01000073">
    <property type="protein sequence ID" value="EDM76101.1"/>
    <property type="molecule type" value="Genomic_DNA"/>
</dbReference>
<feature type="transmembrane region" description="Helical" evidence="2">
    <location>
        <begin position="582"/>
        <end position="598"/>
    </location>
</feature>
<evidence type="ECO:0000256" key="2">
    <source>
        <dbReference type="SAM" id="Phobius"/>
    </source>
</evidence>
<keyword evidence="2" id="KW-1133">Transmembrane helix</keyword>